<comment type="caution">
    <text evidence="1">The sequence shown here is derived from an EMBL/GenBank/DDBJ whole genome shotgun (WGS) entry which is preliminary data.</text>
</comment>
<accession>A0AA40A6D0</accession>
<keyword evidence="2" id="KW-1185">Reference proteome</keyword>
<proteinExistence type="predicted"/>
<gene>
    <name evidence="1" type="ORF">B0T26DRAFT_431833</name>
</gene>
<sequence length="277" mass="30841">MRAFSLSLSQLGNNDNNDQSQAALHQFFCGLKRRATAKEGKKATWRFLPRRQTISWGQVTIYTTRRAHPSSLASLRLCVMTPIPARLIRATPPRPNASASALAVSGDACFSFLRQSRRAVAQPVRPLSCCPVVQWFGHPTESTRRPGTAPRQKELAGCCSCSCALAATLAPAWWRSDLSFPTAQPLTARSLYRGDGFVFPQHHGMLVNSRLEYLNMDCPSLTLCTITSLEPKMVFGTRVGAIKPTFFFLTTWRAKPQAEPFLQFLCLRSRYLDISVS</sequence>
<dbReference type="Proteomes" id="UP001172101">
    <property type="component" value="Unassembled WGS sequence"/>
</dbReference>
<dbReference type="AlphaFoldDB" id="A0AA40A6D0"/>
<evidence type="ECO:0000313" key="2">
    <source>
        <dbReference type="Proteomes" id="UP001172101"/>
    </source>
</evidence>
<evidence type="ECO:0000313" key="1">
    <source>
        <dbReference type="EMBL" id="KAK0710082.1"/>
    </source>
</evidence>
<dbReference type="RefSeq" id="XP_060293386.1">
    <property type="nucleotide sequence ID" value="XM_060434972.1"/>
</dbReference>
<name>A0AA40A6D0_9PEZI</name>
<protein>
    <submittedName>
        <fullName evidence="1">Uncharacterized protein</fullName>
    </submittedName>
</protein>
<organism evidence="1 2">
    <name type="scientific">Lasiosphaeria miniovina</name>
    <dbReference type="NCBI Taxonomy" id="1954250"/>
    <lineage>
        <taxon>Eukaryota</taxon>
        <taxon>Fungi</taxon>
        <taxon>Dikarya</taxon>
        <taxon>Ascomycota</taxon>
        <taxon>Pezizomycotina</taxon>
        <taxon>Sordariomycetes</taxon>
        <taxon>Sordariomycetidae</taxon>
        <taxon>Sordariales</taxon>
        <taxon>Lasiosphaeriaceae</taxon>
        <taxon>Lasiosphaeria</taxon>
    </lineage>
</organism>
<reference evidence="1" key="1">
    <citation type="submission" date="2023-06" db="EMBL/GenBank/DDBJ databases">
        <title>Genome-scale phylogeny and comparative genomics of the fungal order Sordariales.</title>
        <authorList>
            <consortium name="Lawrence Berkeley National Laboratory"/>
            <person name="Hensen N."/>
            <person name="Bonometti L."/>
            <person name="Westerberg I."/>
            <person name="Brannstrom I.O."/>
            <person name="Guillou S."/>
            <person name="Cros-Aarteil S."/>
            <person name="Calhoun S."/>
            <person name="Haridas S."/>
            <person name="Kuo A."/>
            <person name="Mondo S."/>
            <person name="Pangilinan J."/>
            <person name="Riley R."/>
            <person name="LaButti K."/>
            <person name="Andreopoulos B."/>
            <person name="Lipzen A."/>
            <person name="Chen C."/>
            <person name="Yanf M."/>
            <person name="Daum C."/>
            <person name="Ng V."/>
            <person name="Clum A."/>
            <person name="Steindorff A."/>
            <person name="Ohm R."/>
            <person name="Martin F."/>
            <person name="Silar P."/>
            <person name="Natvig D."/>
            <person name="Lalanne C."/>
            <person name="Gautier V."/>
            <person name="Ament-velasquez S.L."/>
            <person name="Kruys A."/>
            <person name="Hutchinson M.I."/>
            <person name="Powell A.J."/>
            <person name="Barry K."/>
            <person name="Miller A.N."/>
            <person name="Grigoriev I.V."/>
            <person name="Debuchy R."/>
            <person name="Gladieux P."/>
            <person name="Thoren M.H."/>
            <person name="Johannesson H."/>
        </authorList>
    </citation>
    <scope>NUCLEOTIDE SEQUENCE</scope>
    <source>
        <strain evidence="1">SMH2392-1A</strain>
    </source>
</reference>
<dbReference type="EMBL" id="JAUIRO010000006">
    <property type="protein sequence ID" value="KAK0710082.1"/>
    <property type="molecule type" value="Genomic_DNA"/>
</dbReference>
<dbReference type="GeneID" id="85318242"/>